<accession>A0A5B8UZL7</accession>
<organism evidence="1 2">
    <name type="scientific">Mucilaginibacter ginsenosidivorans</name>
    <dbReference type="NCBI Taxonomy" id="398053"/>
    <lineage>
        <taxon>Bacteria</taxon>
        <taxon>Pseudomonadati</taxon>
        <taxon>Bacteroidota</taxon>
        <taxon>Sphingobacteriia</taxon>
        <taxon>Sphingobacteriales</taxon>
        <taxon>Sphingobacteriaceae</taxon>
        <taxon>Mucilaginibacter</taxon>
    </lineage>
</organism>
<evidence type="ECO:0000313" key="2">
    <source>
        <dbReference type="Proteomes" id="UP000321479"/>
    </source>
</evidence>
<gene>
    <name evidence="1" type="ORF">FRZ54_18385</name>
</gene>
<dbReference type="RefSeq" id="WP_147033290.1">
    <property type="nucleotide sequence ID" value="NZ_CP042436.1"/>
</dbReference>
<dbReference type="OrthoDB" id="978748at2"/>
<dbReference type="Proteomes" id="UP000321479">
    <property type="component" value="Chromosome"/>
</dbReference>
<reference evidence="1 2" key="1">
    <citation type="journal article" date="2017" name="Curr. Microbiol.">
        <title>Mucilaginibacter ginsenosidivorans sp. nov., Isolated from Soil of Ginseng Field.</title>
        <authorList>
            <person name="Kim M.M."/>
            <person name="Siddiqi M.Z."/>
            <person name="Im W.T."/>
        </authorList>
    </citation>
    <scope>NUCLEOTIDE SEQUENCE [LARGE SCALE GENOMIC DNA]</scope>
    <source>
        <strain evidence="1 2">Gsoil 3017</strain>
    </source>
</reference>
<sequence>MSMKVYGLADIKKEIQFQDKTVLMELVLRLARYKKENKELLAYLLFEADNERSFIENVIAENGFMFSQLPSNNYQMAKSMRKILRLLNKYIKFMGSKEAEIEFFLSFCRNYIQYADRRGSYKPMRLIFTRQLEKIKKAIEKLHEDLQFDYTQDYNAMLEDAQAQLKWFYKDDHLL</sequence>
<dbReference type="AlphaFoldDB" id="A0A5B8UZL7"/>
<evidence type="ECO:0000313" key="1">
    <source>
        <dbReference type="EMBL" id="QEC64459.1"/>
    </source>
</evidence>
<dbReference type="EMBL" id="CP042436">
    <property type="protein sequence ID" value="QEC64459.1"/>
    <property type="molecule type" value="Genomic_DNA"/>
</dbReference>
<keyword evidence="2" id="KW-1185">Reference proteome</keyword>
<name>A0A5B8UZL7_9SPHI</name>
<dbReference type="KEGG" id="mgin:FRZ54_18385"/>
<proteinExistence type="predicted"/>
<protein>
    <submittedName>
        <fullName evidence="1">Uncharacterized protein</fullName>
    </submittedName>
</protein>